<dbReference type="Proteomes" id="UP000475117">
    <property type="component" value="Chromosome"/>
</dbReference>
<dbReference type="AlphaFoldDB" id="A0A6B3LCL3"/>
<dbReference type="EMBL" id="CP066776">
    <property type="protein sequence ID" value="QQL45926.1"/>
    <property type="molecule type" value="Genomic_DNA"/>
</dbReference>
<gene>
    <name evidence="1" type="ORF">G3M56_004925</name>
</gene>
<dbReference type="RefSeq" id="WP_164364073.1">
    <property type="nucleotide sequence ID" value="NZ_CP066776.1"/>
</dbReference>
<name>A0A6B3LCL3_9BACT</name>
<sequence>MIKLASLALGALALAASVVTSSAISPEELVKRQCRSIHLGYQAPPGEWAMVDVTATKSAPGTYFCAMGFNKGYFGMQELHNGKKVIIFSVWDSKSDPRAHIRADDTPEEDRVGVIEIGEGVRPDRFGGEGTGSKSFFAYDWKIDEPVRFAVHAKPEGKFTTFSGYFFDSKRKVWQLMAKFRTEHGEPLGGYYSFIEDFRRNYESAKISRTANFTNGWVKSTDGKWVPMVEARFTGDSTPSTNIDAGPIEDGFFLATGGDTEPKTTKLWDVMKRNAPKAEAPELNGLPGAE</sequence>
<evidence type="ECO:0000313" key="1">
    <source>
        <dbReference type="EMBL" id="QQL45926.1"/>
    </source>
</evidence>
<dbReference type="InterPro" id="IPR021862">
    <property type="entry name" value="DUF3472"/>
</dbReference>
<proteinExistence type="predicted"/>
<dbReference type="Pfam" id="PF11958">
    <property type="entry name" value="DUF3472"/>
    <property type="match status" value="1"/>
</dbReference>
<evidence type="ECO:0000313" key="2">
    <source>
        <dbReference type="Proteomes" id="UP000475117"/>
    </source>
</evidence>
<accession>A0A6B3LCL3</accession>
<reference evidence="1 2" key="1">
    <citation type="submission" date="2020-12" db="EMBL/GenBank/DDBJ databases">
        <title>Sulforoseuscoccus oceanibium gen. nov., sp. nov., a representative of the phylum Verrucomicrobia with special cytoplasmic membrane, and proposal of Sulforoseuscoccusaceae fam. nov.</title>
        <authorList>
            <person name="Xi F."/>
        </authorList>
    </citation>
    <scope>NUCLEOTIDE SEQUENCE [LARGE SCALE GENOMIC DNA]</scope>
    <source>
        <strain evidence="1 2">T37</strain>
    </source>
</reference>
<keyword evidence="2" id="KW-1185">Reference proteome</keyword>
<dbReference type="KEGG" id="soa:G3M56_004925"/>
<protein>
    <submittedName>
        <fullName evidence="1">DUF3472 domain-containing protein</fullName>
    </submittedName>
</protein>
<organism evidence="1 2">
    <name type="scientific">Sulfuriroseicoccus oceanibius</name>
    <dbReference type="NCBI Taxonomy" id="2707525"/>
    <lineage>
        <taxon>Bacteria</taxon>
        <taxon>Pseudomonadati</taxon>
        <taxon>Verrucomicrobiota</taxon>
        <taxon>Verrucomicrobiia</taxon>
        <taxon>Verrucomicrobiales</taxon>
        <taxon>Verrucomicrobiaceae</taxon>
        <taxon>Sulfuriroseicoccus</taxon>
    </lineage>
</organism>